<dbReference type="GO" id="GO:0005840">
    <property type="term" value="C:ribosome"/>
    <property type="evidence" value="ECO:0007669"/>
    <property type="project" value="UniProtKB-KW"/>
</dbReference>
<evidence type="ECO:0000256" key="7">
    <source>
        <dbReference type="HAMAP-Rule" id="MF_00503"/>
    </source>
</evidence>
<dbReference type="InterPro" id="IPR009027">
    <property type="entry name" value="Ribosomal_bL9/RNase_H1_N"/>
</dbReference>
<sequence>MKQIELLLLDNVDNLGIVGDVVKVRPGYARNFLVPRGLATTPTPGSIERLAERRAVVEAEMKAIRSAQQEMIGKLEEHEITMERSANEQGVLFGGVSQHDIAEALRADGFSVEDRWVRIGQQIKRLDSYQIPVVIDKELKTEVKLWVVSDKPAEELEAEGDAGEGDEVAAESADESASGGYHGRDD</sequence>
<evidence type="ECO:0000256" key="6">
    <source>
        <dbReference type="ARBA" id="ARBA00035292"/>
    </source>
</evidence>
<organism evidence="10 11">
    <name type="scientific">Natronomicrosphaera hydrolytica</name>
    <dbReference type="NCBI Taxonomy" id="3242702"/>
    <lineage>
        <taxon>Bacteria</taxon>
        <taxon>Pseudomonadati</taxon>
        <taxon>Planctomycetota</taxon>
        <taxon>Phycisphaerae</taxon>
        <taxon>Phycisphaerales</taxon>
        <taxon>Phycisphaeraceae</taxon>
        <taxon>Natronomicrosphaera</taxon>
    </lineage>
</organism>
<evidence type="ECO:0000256" key="3">
    <source>
        <dbReference type="ARBA" id="ARBA00022884"/>
    </source>
</evidence>
<keyword evidence="2 7" id="KW-0699">rRNA-binding</keyword>
<dbReference type="InterPro" id="IPR036791">
    <property type="entry name" value="Ribosomal_bL9_C_sf"/>
</dbReference>
<evidence type="ECO:0000256" key="2">
    <source>
        <dbReference type="ARBA" id="ARBA00022730"/>
    </source>
</evidence>
<feature type="region of interest" description="Disordered" evidence="8">
    <location>
        <begin position="153"/>
        <end position="186"/>
    </location>
</feature>
<dbReference type="Proteomes" id="UP001575105">
    <property type="component" value="Unassembled WGS sequence"/>
</dbReference>
<keyword evidence="11" id="KW-1185">Reference proteome</keyword>
<dbReference type="EMBL" id="JBGUBD010000002">
    <property type="protein sequence ID" value="MFA9477557.1"/>
    <property type="molecule type" value="Genomic_DNA"/>
</dbReference>
<evidence type="ECO:0000256" key="8">
    <source>
        <dbReference type="SAM" id="MobiDB-lite"/>
    </source>
</evidence>
<dbReference type="Pfam" id="PF03948">
    <property type="entry name" value="Ribosomal_L9_C"/>
    <property type="match status" value="1"/>
</dbReference>
<dbReference type="PANTHER" id="PTHR21368">
    <property type="entry name" value="50S RIBOSOMAL PROTEIN L9"/>
    <property type="match status" value="1"/>
</dbReference>
<dbReference type="PROSITE" id="PS00651">
    <property type="entry name" value="RIBOSOMAL_L9"/>
    <property type="match status" value="1"/>
</dbReference>
<dbReference type="Gene3D" id="3.10.430.100">
    <property type="entry name" value="Ribosomal protein L9, C-terminal domain"/>
    <property type="match status" value="1"/>
</dbReference>
<gene>
    <name evidence="7 10" type="primary">rplI</name>
    <name evidence="10" type="ORF">ACERK3_04530</name>
</gene>
<evidence type="ECO:0000256" key="1">
    <source>
        <dbReference type="ARBA" id="ARBA00010605"/>
    </source>
</evidence>
<dbReference type="SUPFAM" id="SSF55658">
    <property type="entry name" value="L9 N-domain-like"/>
    <property type="match status" value="1"/>
</dbReference>
<keyword evidence="5 7" id="KW-0687">Ribonucleoprotein</keyword>
<dbReference type="InterPro" id="IPR020070">
    <property type="entry name" value="Ribosomal_bL9_N"/>
</dbReference>
<comment type="caution">
    <text evidence="10">The sequence shown here is derived from an EMBL/GenBank/DDBJ whole genome shotgun (WGS) entry which is preliminary data.</text>
</comment>
<dbReference type="InterPro" id="IPR020594">
    <property type="entry name" value="Ribosomal_bL9_bac/chp"/>
</dbReference>
<dbReference type="NCBIfam" id="TIGR00158">
    <property type="entry name" value="L9"/>
    <property type="match status" value="1"/>
</dbReference>
<dbReference type="InterPro" id="IPR000244">
    <property type="entry name" value="Ribosomal_bL9"/>
</dbReference>
<feature type="domain" description="Ribosomal protein L9" evidence="9">
    <location>
        <begin position="16"/>
        <end position="43"/>
    </location>
</feature>
<evidence type="ECO:0000313" key="10">
    <source>
        <dbReference type="EMBL" id="MFA9477557.1"/>
    </source>
</evidence>
<protein>
    <recommendedName>
        <fullName evidence="6 7">Large ribosomal subunit protein bL9</fullName>
    </recommendedName>
</protein>
<feature type="compositionally biased region" description="Acidic residues" evidence="8">
    <location>
        <begin position="155"/>
        <end position="174"/>
    </location>
</feature>
<evidence type="ECO:0000256" key="5">
    <source>
        <dbReference type="ARBA" id="ARBA00023274"/>
    </source>
</evidence>
<comment type="function">
    <text evidence="7">Binds to the 23S rRNA.</text>
</comment>
<evidence type="ECO:0000256" key="4">
    <source>
        <dbReference type="ARBA" id="ARBA00022980"/>
    </source>
</evidence>
<dbReference type="InterPro" id="IPR020069">
    <property type="entry name" value="Ribosomal_bL9_C"/>
</dbReference>
<dbReference type="InterPro" id="IPR036935">
    <property type="entry name" value="Ribosomal_bL9_N_sf"/>
</dbReference>
<keyword evidence="3 7" id="KW-0694">RNA-binding</keyword>
<reference evidence="10 11" key="1">
    <citation type="submission" date="2024-08" db="EMBL/GenBank/DDBJ databases">
        <title>Whole-genome sequencing of halo(alkali)philic microorganisms from hypersaline lakes.</title>
        <authorList>
            <person name="Sorokin D.Y."/>
            <person name="Merkel A.Y."/>
            <person name="Messina E."/>
            <person name="Yakimov M."/>
        </authorList>
    </citation>
    <scope>NUCLEOTIDE SEQUENCE [LARGE SCALE GENOMIC DNA]</scope>
    <source>
        <strain evidence="10 11">AB-hyl4</strain>
    </source>
</reference>
<dbReference type="RefSeq" id="WP_425344479.1">
    <property type="nucleotide sequence ID" value="NZ_JBGUBD010000002.1"/>
</dbReference>
<name>A0ABV4U1S2_9BACT</name>
<accession>A0ABV4U1S2</accession>
<proteinExistence type="inferred from homology"/>
<dbReference type="Pfam" id="PF01281">
    <property type="entry name" value="Ribosomal_L9_N"/>
    <property type="match status" value="1"/>
</dbReference>
<dbReference type="HAMAP" id="MF_00503">
    <property type="entry name" value="Ribosomal_bL9"/>
    <property type="match status" value="1"/>
</dbReference>
<comment type="similarity">
    <text evidence="1 7">Belongs to the bacterial ribosomal protein bL9 family.</text>
</comment>
<evidence type="ECO:0000313" key="11">
    <source>
        <dbReference type="Proteomes" id="UP001575105"/>
    </source>
</evidence>
<dbReference type="SUPFAM" id="SSF55653">
    <property type="entry name" value="Ribosomal protein L9 C-domain"/>
    <property type="match status" value="1"/>
</dbReference>
<keyword evidence="4 7" id="KW-0689">Ribosomal protein</keyword>
<dbReference type="Gene3D" id="3.40.5.10">
    <property type="entry name" value="Ribosomal protein L9, N-terminal domain"/>
    <property type="match status" value="1"/>
</dbReference>
<evidence type="ECO:0000259" key="9">
    <source>
        <dbReference type="PROSITE" id="PS00651"/>
    </source>
</evidence>